<accession>A0ABD2Z4S8</accession>
<protein>
    <submittedName>
        <fullName evidence="2">Uncharacterized protein</fullName>
    </submittedName>
</protein>
<gene>
    <name evidence="2" type="ORF">ACH5RR_026047</name>
</gene>
<evidence type="ECO:0000313" key="3">
    <source>
        <dbReference type="Proteomes" id="UP001630127"/>
    </source>
</evidence>
<organism evidence="2 3">
    <name type="scientific">Cinchona calisaya</name>
    <dbReference type="NCBI Taxonomy" id="153742"/>
    <lineage>
        <taxon>Eukaryota</taxon>
        <taxon>Viridiplantae</taxon>
        <taxon>Streptophyta</taxon>
        <taxon>Embryophyta</taxon>
        <taxon>Tracheophyta</taxon>
        <taxon>Spermatophyta</taxon>
        <taxon>Magnoliopsida</taxon>
        <taxon>eudicotyledons</taxon>
        <taxon>Gunneridae</taxon>
        <taxon>Pentapetalae</taxon>
        <taxon>asterids</taxon>
        <taxon>lamiids</taxon>
        <taxon>Gentianales</taxon>
        <taxon>Rubiaceae</taxon>
        <taxon>Cinchonoideae</taxon>
        <taxon>Cinchoneae</taxon>
        <taxon>Cinchona</taxon>
    </lineage>
</organism>
<evidence type="ECO:0000313" key="2">
    <source>
        <dbReference type="EMBL" id="KAL3513330.1"/>
    </source>
</evidence>
<evidence type="ECO:0000256" key="1">
    <source>
        <dbReference type="SAM" id="MobiDB-lite"/>
    </source>
</evidence>
<proteinExistence type="predicted"/>
<dbReference type="AlphaFoldDB" id="A0ABD2Z4S8"/>
<dbReference type="EMBL" id="JBJUIK010000011">
    <property type="protein sequence ID" value="KAL3513330.1"/>
    <property type="molecule type" value="Genomic_DNA"/>
</dbReference>
<sequence length="208" mass="24009">MPETLDLCQPSKTLASKDHEVNDKGDAKDDGYEEGVTDKADTSAEKGDIIINLETREAQEFWGTTLQKFCAKPKWLKLDFKTWNKVYFGDIFLRLRTTDDEVASPELLAEQRPSQDNLIEFSRLKACLMKSIAEKDSFWKQKVGIKLLKEMDHNTTYFHSNLTTKRNKLCIRRLKNPSGQWIQDQVFLEEETLDLFSVFSFRGSGSAR</sequence>
<feature type="compositionally biased region" description="Basic and acidic residues" evidence="1">
    <location>
        <begin position="15"/>
        <end position="39"/>
    </location>
</feature>
<comment type="caution">
    <text evidence="2">The sequence shown here is derived from an EMBL/GenBank/DDBJ whole genome shotgun (WGS) entry which is preliminary data.</text>
</comment>
<name>A0ABD2Z4S8_9GENT</name>
<keyword evidence="3" id="KW-1185">Reference proteome</keyword>
<dbReference type="Proteomes" id="UP001630127">
    <property type="component" value="Unassembled WGS sequence"/>
</dbReference>
<feature type="region of interest" description="Disordered" evidence="1">
    <location>
        <begin position="1"/>
        <end position="39"/>
    </location>
</feature>
<reference evidence="2 3" key="1">
    <citation type="submission" date="2024-11" db="EMBL/GenBank/DDBJ databases">
        <title>A near-complete genome assembly of Cinchona calisaya.</title>
        <authorList>
            <person name="Lian D.C."/>
            <person name="Zhao X.W."/>
            <person name="Wei L."/>
        </authorList>
    </citation>
    <scope>NUCLEOTIDE SEQUENCE [LARGE SCALE GENOMIC DNA]</scope>
    <source>
        <tissue evidence="2">Nenye</tissue>
    </source>
</reference>